<dbReference type="PROSITE" id="PS01154">
    <property type="entry name" value="RNA_POL_L_13KD"/>
    <property type="match status" value="1"/>
</dbReference>
<dbReference type="SUPFAM" id="SSF55257">
    <property type="entry name" value="RBP11-like subunits of RNA polymerase"/>
    <property type="match status" value="1"/>
</dbReference>
<dbReference type="Proteomes" id="UP001319921">
    <property type="component" value="Chromosome"/>
</dbReference>
<dbReference type="Pfam" id="PF13656">
    <property type="entry name" value="RNA_pol_L_2"/>
    <property type="match status" value="1"/>
</dbReference>
<evidence type="ECO:0000256" key="4">
    <source>
        <dbReference type="ARBA" id="ARBA00023163"/>
    </source>
</evidence>
<comment type="function">
    <text evidence="6">DNA-dependent RNA polymerase (RNAP) catalyzes the transcription of DNA into RNA using the four ribonucleoside triphosphates as substrates.</text>
</comment>
<keyword evidence="9" id="KW-1185">Reference proteome</keyword>
<dbReference type="GO" id="GO:0003677">
    <property type="term" value="F:DNA binding"/>
    <property type="evidence" value="ECO:0007669"/>
    <property type="project" value="InterPro"/>
</dbReference>
<name>A0AAQ4CN06_9CREN</name>
<evidence type="ECO:0000256" key="6">
    <source>
        <dbReference type="HAMAP-Rule" id="MF_00261"/>
    </source>
</evidence>
<dbReference type="HAMAP" id="MF_00261">
    <property type="entry name" value="RNApol_arch_Rpo11"/>
    <property type="match status" value="1"/>
</dbReference>
<dbReference type="GO" id="GO:0000428">
    <property type="term" value="C:DNA-directed RNA polymerase complex"/>
    <property type="evidence" value="ECO:0007669"/>
    <property type="project" value="UniProtKB-KW"/>
</dbReference>
<evidence type="ECO:0000313" key="8">
    <source>
        <dbReference type="EMBL" id="BDB97187.1"/>
    </source>
</evidence>
<evidence type="ECO:0000256" key="1">
    <source>
        <dbReference type="ARBA" id="ARBA00022478"/>
    </source>
</evidence>
<dbReference type="KEGG" id="scas:SACC_02040"/>
<dbReference type="EC" id="2.7.7.6" evidence="6"/>
<evidence type="ECO:0000256" key="3">
    <source>
        <dbReference type="ARBA" id="ARBA00022695"/>
    </source>
</evidence>
<gene>
    <name evidence="6" type="primary">rpo11</name>
    <name evidence="6" type="synonym">rpoL</name>
    <name evidence="8" type="ORF">SACC_02040</name>
</gene>
<accession>A0AAQ4CN06</accession>
<dbReference type="InterPro" id="IPR036603">
    <property type="entry name" value="RBP11-like"/>
</dbReference>
<dbReference type="AlphaFoldDB" id="A0AAQ4CN06"/>
<keyword evidence="1 6" id="KW-0240">DNA-directed RNA polymerase</keyword>
<dbReference type="NCBIfam" id="NF002233">
    <property type="entry name" value="PRK01146.1-1"/>
    <property type="match status" value="1"/>
</dbReference>
<evidence type="ECO:0000256" key="5">
    <source>
        <dbReference type="ARBA" id="ARBA00025751"/>
    </source>
</evidence>
<dbReference type="Gene3D" id="3.30.1360.10">
    <property type="entry name" value="RNA polymerase, RBP11-like subunit"/>
    <property type="match status" value="1"/>
</dbReference>
<dbReference type="GO" id="GO:0046983">
    <property type="term" value="F:protein dimerization activity"/>
    <property type="evidence" value="ECO:0007669"/>
    <property type="project" value="InterPro"/>
</dbReference>
<comment type="catalytic activity">
    <reaction evidence="6">
        <text>RNA(n) + a ribonucleoside 5'-triphosphate = RNA(n+1) + diphosphate</text>
        <dbReference type="Rhea" id="RHEA:21248"/>
        <dbReference type="Rhea" id="RHEA-COMP:14527"/>
        <dbReference type="Rhea" id="RHEA-COMP:17342"/>
        <dbReference type="ChEBI" id="CHEBI:33019"/>
        <dbReference type="ChEBI" id="CHEBI:61557"/>
        <dbReference type="ChEBI" id="CHEBI:140395"/>
        <dbReference type="EC" id="2.7.7.6"/>
    </reaction>
</comment>
<keyword evidence="6" id="KW-0963">Cytoplasm</keyword>
<sequence length="92" mass="10397">MEIKIIKNENNYLELELEGEDHTIGNLISGTLRKIKGVTFASYYQSHPLLDKIVIKVLTDGSITPKEALLKAIEMIKSISTEYLNEIKGLTY</sequence>
<dbReference type="InterPro" id="IPR009025">
    <property type="entry name" value="RBP11-like_dimer"/>
</dbReference>
<dbReference type="PANTHER" id="PTHR13946:SF28">
    <property type="entry name" value="DNA-DIRECTED RNA POLYMERASES I AND III SUBUNIT RPAC2"/>
    <property type="match status" value="1"/>
</dbReference>
<dbReference type="RefSeq" id="WP_229571207.1">
    <property type="nucleotide sequence ID" value="NZ_AP025226.1"/>
</dbReference>
<evidence type="ECO:0000256" key="2">
    <source>
        <dbReference type="ARBA" id="ARBA00022679"/>
    </source>
</evidence>
<dbReference type="GO" id="GO:0003899">
    <property type="term" value="F:DNA-directed RNA polymerase activity"/>
    <property type="evidence" value="ECO:0007669"/>
    <property type="project" value="UniProtKB-UniRule"/>
</dbReference>
<comment type="subunit">
    <text evidence="6">Part of the RNA polymerase complex.</text>
</comment>
<keyword evidence="4 6" id="KW-0804">Transcription</keyword>
<organism evidence="8 9">
    <name type="scientific">Saccharolobus caldissimus</name>
    <dbReference type="NCBI Taxonomy" id="1702097"/>
    <lineage>
        <taxon>Archaea</taxon>
        <taxon>Thermoproteota</taxon>
        <taxon>Thermoprotei</taxon>
        <taxon>Sulfolobales</taxon>
        <taxon>Sulfolobaceae</taxon>
        <taxon>Saccharolobus</taxon>
    </lineage>
</organism>
<evidence type="ECO:0000313" key="9">
    <source>
        <dbReference type="Proteomes" id="UP001319921"/>
    </source>
</evidence>
<dbReference type="GeneID" id="68864928"/>
<keyword evidence="2 6" id="KW-0808">Transferase</keyword>
<protein>
    <recommendedName>
        <fullName evidence="6">DNA-directed RNA polymerase subunit Rpo11</fullName>
        <ecNumber evidence="6">2.7.7.6</ecNumber>
    </recommendedName>
    <alternativeName>
        <fullName evidence="6">DNA-directed RNA polymerase subunit L</fullName>
    </alternativeName>
</protein>
<dbReference type="InterPro" id="IPR008193">
    <property type="entry name" value="RNA_pol_Rpb11_13-16kDa_CS"/>
</dbReference>
<feature type="domain" description="DNA-directed RNA polymerase RBP11-like dimerisation" evidence="7">
    <location>
        <begin position="13"/>
        <end position="83"/>
    </location>
</feature>
<dbReference type="InterPro" id="IPR022905">
    <property type="entry name" value="Rpo11-like"/>
</dbReference>
<comment type="similarity">
    <text evidence="5 6">Belongs to the archaeal Rpo11/eukaryotic RPB11/RPC19 RNA polymerase subunit family.</text>
</comment>
<reference evidence="8 9" key="1">
    <citation type="journal article" date="2022" name="Microbiol. Resour. Announc.">
        <title>Complete Genome Sequence of the Hyperthermophilic and Acidophilic Archaeon Saccharolobus caldissimus Strain HS-3T.</title>
        <authorList>
            <person name="Sakai H.D."/>
            <person name="Kurosawa N."/>
        </authorList>
    </citation>
    <scope>NUCLEOTIDE SEQUENCE [LARGE SCALE GENOMIC DNA]</scope>
    <source>
        <strain evidence="8 9">JCM32116</strain>
    </source>
</reference>
<keyword evidence="3 6" id="KW-0548">Nucleotidyltransferase</keyword>
<dbReference type="PANTHER" id="PTHR13946">
    <property type="entry name" value="DNA-DIRECTED RNA POLYMERASE I,II,III"/>
    <property type="match status" value="1"/>
</dbReference>
<dbReference type="EMBL" id="AP025226">
    <property type="protein sequence ID" value="BDB97187.1"/>
    <property type="molecule type" value="Genomic_DNA"/>
</dbReference>
<comment type="subcellular location">
    <subcellularLocation>
        <location evidence="6">Cytoplasm</location>
    </subcellularLocation>
</comment>
<dbReference type="GO" id="GO:0006351">
    <property type="term" value="P:DNA-templated transcription"/>
    <property type="evidence" value="ECO:0007669"/>
    <property type="project" value="UniProtKB-UniRule"/>
</dbReference>
<dbReference type="GO" id="GO:0005737">
    <property type="term" value="C:cytoplasm"/>
    <property type="evidence" value="ECO:0007669"/>
    <property type="project" value="UniProtKB-SubCell"/>
</dbReference>
<proteinExistence type="inferred from homology"/>
<evidence type="ECO:0000259" key="7">
    <source>
        <dbReference type="Pfam" id="PF13656"/>
    </source>
</evidence>